<comment type="cofactor">
    <cofactor evidence="1">
        <name>FAD</name>
        <dbReference type="ChEBI" id="CHEBI:57692"/>
    </cofactor>
</comment>
<evidence type="ECO:0000256" key="7">
    <source>
        <dbReference type="ARBA" id="ARBA00023033"/>
    </source>
</evidence>
<dbReference type="RefSeq" id="WP_281353215.1">
    <property type="nucleotide sequence ID" value="NZ_BAAABN010000098.1"/>
</dbReference>
<dbReference type="EMBL" id="BLAD01000046">
    <property type="protein sequence ID" value="GES00665.1"/>
    <property type="molecule type" value="Genomic_DNA"/>
</dbReference>
<keyword evidence="3" id="KW-0285">Flavoprotein</keyword>
<dbReference type="AlphaFoldDB" id="A0A5M3VV47"/>
<dbReference type="PANTHER" id="PTHR43098:SF3">
    <property type="entry name" value="L-ORNITHINE N(5)-MONOOXYGENASE-RELATED"/>
    <property type="match status" value="1"/>
</dbReference>
<dbReference type="InterPro" id="IPR036188">
    <property type="entry name" value="FAD/NAD-bd_sf"/>
</dbReference>
<evidence type="ECO:0000256" key="2">
    <source>
        <dbReference type="ARBA" id="ARBA00010139"/>
    </source>
</evidence>
<dbReference type="PANTHER" id="PTHR43098">
    <property type="entry name" value="L-ORNITHINE N(5)-MONOOXYGENASE-RELATED"/>
    <property type="match status" value="1"/>
</dbReference>
<keyword evidence="4" id="KW-0274">FAD</keyword>
<keyword evidence="6" id="KW-0560">Oxidoreductase</keyword>
<comment type="similarity">
    <text evidence="2">Belongs to the FAD-binding monooxygenase family.</text>
</comment>
<evidence type="ECO:0000313" key="9">
    <source>
        <dbReference type="Proteomes" id="UP000334990"/>
    </source>
</evidence>
<evidence type="ECO:0000313" key="8">
    <source>
        <dbReference type="EMBL" id="GES00665.1"/>
    </source>
</evidence>
<evidence type="ECO:0000256" key="3">
    <source>
        <dbReference type="ARBA" id="ARBA00022630"/>
    </source>
</evidence>
<evidence type="ECO:0000256" key="6">
    <source>
        <dbReference type="ARBA" id="ARBA00023002"/>
    </source>
</evidence>
<evidence type="ECO:0000256" key="5">
    <source>
        <dbReference type="ARBA" id="ARBA00022857"/>
    </source>
</evidence>
<dbReference type="InterPro" id="IPR050775">
    <property type="entry name" value="FAD-binding_Monooxygenases"/>
</dbReference>
<accession>A0A5M3VV47</accession>
<proteinExistence type="inferred from homology"/>
<evidence type="ECO:0000256" key="1">
    <source>
        <dbReference type="ARBA" id="ARBA00001974"/>
    </source>
</evidence>
<evidence type="ECO:0000256" key="4">
    <source>
        <dbReference type="ARBA" id="ARBA00022827"/>
    </source>
</evidence>
<dbReference type="Pfam" id="PF13738">
    <property type="entry name" value="Pyr_redox_3"/>
    <property type="match status" value="1"/>
</dbReference>
<dbReference type="Gene3D" id="3.50.50.60">
    <property type="entry name" value="FAD/NAD(P)-binding domain"/>
    <property type="match status" value="2"/>
</dbReference>
<gene>
    <name evidence="8" type="ORF">Acor_27290</name>
</gene>
<keyword evidence="7 8" id="KW-0503">Monooxygenase</keyword>
<reference evidence="8 9" key="1">
    <citation type="submission" date="2019-10" db="EMBL/GenBank/DDBJ databases">
        <title>Whole genome shotgun sequence of Acrocarpospora corrugata NBRC 13972.</title>
        <authorList>
            <person name="Ichikawa N."/>
            <person name="Kimura A."/>
            <person name="Kitahashi Y."/>
            <person name="Komaki H."/>
            <person name="Oguchi A."/>
        </authorList>
    </citation>
    <scope>NUCLEOTIDE SEQUENCE [LARGE SCALE GENOMIC DNA]</scope>
    <source>
        <strain evidence="8 9">NBRC 13972</strain>
    </source>
</reference>
<organism evidence="8 9">
    <name type="scientific">Acrocarpospora corrugata</name>
    <dbReference type="NCBI Taxonomy" id="35763"/>
    <lineage>
        <taxon>Bacteria</taxon>
        <taxon>Bacillati</taxon>
        <taxon>Actinomycetota</taxon>
        <taxon>Actinomycetes</taxon>
        <taxon>Streptosporangiales</taxon>
        <taxon>Streptosporangiaceae</taxon>
        <taxon>Acrocarpospora</taxon>
    </lineage>
</organism>
<keyword evidence="9" id="KW-1185">Reference proteome</keyword>
<dbReference type="Proteomes" id="UP000334990">
    <property type="component" value="Unassembled WGS sequence"/>
</dbReference>
<name>A0A5M3VV47_9ACTN</name>
<sequence length="523" mass="57372">MPREFDTIVIGAGFAGMYMLHRLRALGFTALVVEAGEDVGGTWYWNRYPGARCDVQSLEYSYSFSPEITREWSWSERYAAQPEILRYARYVADRLNLIEDIRFGTRVTAAGYDDGRWTVTTDDGDVLRATYLITAVGCLSAANVPGLPGLDTFDGHWHHTGRWPHEGVDFTGKRVAVVGTGSSGIQVIPAIAEQAAHLTVFQRTPSFSTPAVNGPLDPAQERWFHDNRGRARTSPGGFLIEYGDRSAFDVSPQERQAEFERRWTQGGVGFLAGFYDLLLTEEANQLAADFVRDKIRALVTDPATAERLIPTGYPIGLKRLCLDTGYYPTYNRPNVTLVDLPVTEVVPTGIRTAEAAHEAEVIVFATGYDAITGALLAMDIRGRDGLSLRDAWAAGPGSYLGLMSAGFPNLFTITGPGSPSVLTNMIVSIEQHVEWIAACLGDLRRDLGPRAVIEAGAGAEAAWMEHVREMAEFTLYAKSESWYSGANIPGKPRVFLPYVGGLGNYRAKCDDVAARGYEGFIRT</sequence>
<protein>
    <submittedName>
        <fullName evidence="8">Cyclohexanone monooxygenase</fullName>
    </submittedName>
</protein>
<dbReference type="GO" id="GO:0016709">
    <property type="term" value="F:oxidoreductase activity, acting on paired donors, with incorporation or reduction of molecular oxygen, NAD(P)H as one donor, and incorporation of one atom of oxygen"/>
    <property type="evidence" value="ECO:0007669"/>
    <property type="project" value="UniProtKB-ARBA"/>
</dbReference>
<comment type="caution">
    <text evidence="8">The sequence shown here is derived from an EMBL/GenBank/DDBJ whole genome shotgun (WGS) entry which is preliminary data.</text>
</comment>
<dbReference type="SUPFAM" id="SSF51905">
    <property type="entry name" value="FAD/NAD(P)-binding domain"/>
    <property type="match status" value="2"/>
</dbReference>
<keyword evidence="5" id="KW-0521">NADP</keyword>